<protein>
    <submittedName>
        <fullName evidence="2">Uncharacterized protein</fullName>
    </submittedName>
</protein>
<dbReference type="EMBL" id="JASBNA010000159">
    <property type="protein sequence ID" value="KAK7675909.1"/>
    <property type="molecule type" value="Genomic_DNA"/>
</dbReference>
<accession>A0AAW0FD22</accession>
<proteinExistence type="predicted"/>
<evidence type="ECO:0000313" key="2">
    <source>
        <dbReference type="EMBL" id="KAK7675909.1"/>
    </source>
</evidence>
<evidence type="ECO:0000256" key="1">
    <source>
        <dbReference type="SAM" id="MobiDB-lite"/>
    </source>
</evidence>
<gene>
    <name evidence="2" type="ORF">QCA50_021152</name>
</gene>
<organism evidence="2 3">
    <name type="scientific">Cerrena zonata</name>
    <dbReference type="NCBI Taxonomy" id="2478898"/>
    <lineage>
        <taxon>Eukaryota</taxon>
        <taxon>Fungi</taxon>
        <taxon>Dikarya</taxon>
        <taxon>Basidiomycota</taxon>
        <taxon>Agaricomycotina</taxon>
        <taxon>Agaricomycetes</taxon>
        <taxon>Polyporales</taxon>
        <taxon>Cerrenaceae</taxon>
        <taxon>Cerrena</taxon>
    </lineage>
</organism>
<evidence type="ECO:0000313" key="3">
    <source>
        <dbReference type="Proteomes" id="UP001385951"/>
    </source>
</evidence>
<name>A0AAW0FD22_9APHY</name>
<comment type="caution">
    <text evidence="2">The sequence shown here is derived from an EMBL/GenBank/DDBJ whole genome shotgun (WGS) entry which is preliminary data.</text>
</comment>
<keyword evidence="3" id="KW-1185">Reference proteome</keyword>
<reference evidence="2 3" key="1">
    <citation type="submission" date="2022-09" db="EMBL/GenBank/DDBJ databases">
        <authorList>
            <person name="Palmer J.M."/>
        </authorList>
    </citation>
    <scope>NUCLEOTIDE SEQUENCE [LARGE SCALE GENOMIC DNA]</scope>
    <source>
        <strain evidence="2 3">DSM 7382</strain>
    </source>
</reference>
<sequence>MFRTERTVMHKGYPGHNVFHSRGFKPGQQAWCVWMSNYMINIIPKSLDPAKMHCRRTDWVRALGVNIDLRMMMTAKSTWEFRVIVFQSPHNLTTTTDDDHDGSGLFETSQHLPDIVDPIQVGFFNPRADCLYGWTKDNPTPILRQEYASKWKLGQRTVLHRPDYEQWSHAVPDYPMATTVINRRFRVSNRGRELKSTRINVFRKIRSTWAHHDSKLESNWYGTEQPMSWRDATKVEMPDRKMYLSIIGRLIKPPVPMPVPADYDPVAADGSSKFPLVRLDDMALDEYGEDDDIPTNVYERYRRHGFGPPPYPHREERDLVGADPDTVPPGIHSSNHSAMVIQASESLFKPFKPPRPVVSGVSSAGAPVQPIPGPSKVRYMVGQRTHEPGPDGMPVNPEIIVEELDDDEEESASQAGRKGKGKATEPIVGPDNDDNRNIRLRNDVRELNLDIREIADRTTDGLAGIRHQLDAIEENTGGRMPGDPKPEALEHAVGPAYSSVYVRPIVRIFFTNMKKKEY</sequence>
<dbReference type="AlphaFoldDB" id="A0AAW0FD22"/>
<dbReference type="Proteomes" id="UP001385951">
    <property type="component" value="Unassembled WGS sequence"/>
</dbReference>
<feature type="region of interest" description="Disordered" evidence="1">
    <location>
        <begin position="406"/>
        <end position="436"/>
    </location>
</feature>